<name>A0A133VG67_9EURY</name>
<dbReference type="Pfam" id="PF00571">
    <property type="entry name" value="CBS"/>
    <property type="match status" value="1"/>
</dbReference>
<dbReference type="InterPro" id="IPR000644">
    <property type="entry name" value="CBS_dom"/>
</dbReference>
<dbReference type="InterPro" id="IPR051257">
    <property type="entry name" value="Diverse_CBS-Domain"/>
</dbReference>
<dbReference type="SUPFAM" id="SSF54631">
    <property type="entry name" value="CBS-domain pair"/>
    <property type="match status" value="1"/>
</dbReference>
<feature type="domain" description="CBS" evidence="3">
    <location>
        <begin position="43"/>
        <end position="98"/>
    </location>
</feature>
<proteinExistence type="predicted"/>
<keyword evidence="5" id="KW-1185">Reference proteome</keyword>
<accession>A0A133VG67</accession>
<organism evidence="4 5">
    <name type="scientific">candidate division MSBL1 archaeon SCGC-AAA382A20</name>
    <dbReference type="NCBI Taxonomy" id="1698280"/>
    <lineage>
        <taxon>Archaea</taxon>
        <taxon>Methanobacteriati</taxon>
        <taxon>Methanobacteriota</taxon>
        <taxon>candidate division MSBL1</taxon>
    </lineage>
</organism>
<evidence type="ECO:0000256" key="1">
    <source>
        <dbReference type="ARBA" id="ARBA00023122"/>
    </source>
</evidence>
<dbReference type="EMBL" id="LHYE01000095">
    <property type="protein sequence ID" value="KXB05432.1"/>
    <property type="molecule type" value="Genomic_DNA"/>
</dbReference>
<evidence type="ECO:0000313" key="5">
    <source>
        <dbReference type="Proteomes" id="UP000070263"/>
    </source>
</evidence>
<comment type="caution">
    <text evidence="4">The sequence shown here is derived from an EMBL/GenBank/DDBJ whole genome shotgun (WGS) entry which is preliminary data.</text>
</comment>
<dbReference type="PANTHER" id="PTHR43080">
    <property type="entry name" value="CBS DOMAIN-CONTAINING PROTEIN CBSX3, MITOCHONDRIAL"/>
    <property type="match status" value="1"/>
</dbReference>
<protein>
    <recommendedName>
        <fullName evidence="3">CBS domain-containing protein</fullName>
    </recommendedName>
</protein>
<dbReference type="PROSITE" id="PS51371">
    <property type="entry name" value="CBS"/>
    <property type="match status" value="1"/>
</dbReference>
<dbReference type="AlphaFoldDB" id="A0A133VG67"/>
<dbReference type="Proteomes" id="UP000070263">
    <property type="component" value="Unassembled WGS sequence"/>
</dbReference>
<reference evidence="4 5" key="1">
    <citation type="journal article" date="2016" name="Sci. Rep.">
        <title>Metabolic traits of an uncultured archaeal lineage -MSBL1- from brine pools of the Red Sea.</title>
        <authorList>
            <person name="Mwirichia R."/>
            <person name="Alam I."/>
            <person name="Rashid M."/>
            <person name="Vinu M."/>
            <person name="Ba-Alawi W."/>
            <person name="Anthony Kamau A."/>
            <person name="Kamanda Ngugi D."/>
            <person name="Goker M."/>
            <person name="Klenk H.P."/>
            <person name="Bajic V."/>
            <person name="Stingl U."/>
        </authorList>
    </citation>
    <scope>NUCLEOTIDE SEQUENCE [LARGE SCALE GENOMIC DNA]</scope>
    <source>
        <strain evidence="4">SCGC-AAA382A20</strain>
    </source>
</reference>
<dbReference type="PANTHER" id="PTHR43080:SF2">
    <property type="entry name" value="CBS DOMAIN-CONTAINING PROTEIN"/>
    <property type="match status" value="1"/>
</dbReference>
<dbReference type="Gene3D" id="3.10.580.10">
    <property type="entry name" value="CBS-domain"/>
    <property type="match status" value="1"/>
</dbReference>
<gene>
    <name evidence="4" type="ORF">AKJ51_05040</name>
</gene>
<dbReference type="InterPro" id="IPR046342">
    <property type="entry name" value="CBS_dom_sf"/>
</dbReference>
<evidence type="ECO:0000313" key="4">
    <source>
        <dbReference type="EMBL" id="KXB05432.1"/>
    </source>
</evidence>
<evidence type="ECO:0000259" key="3">
    <source>
        <dbReference type="PROSITE" id="PS51371"/>
    </source>
</evidence>
<sequence>EFDISSLVVLDGSGIVGVFSEKHLKEEVVAKGISIDEPVEKVMTTDPPIVSIGTDIKNVTKVMAKRRTKYVLVEEDDEVVGILTFGDLIGMERRKLETYISRE</sequence>
<keyword evidence="1 2" id="KW-0129">CBS domain</keyword>
<evidence type="ECO:0000256" key="2">
    <source>
        <dbReference type="PROSITE-ProRule" id="PRU00703"/>
    </source>
</evidence>
<feature type="non-terminal residue" evidence="4">
    <location>
        <position position="1"/>
    </location>
</feature>